<feature type="transmembrane region" description="Helical" evidence="5">
    <location>
        <begin position="244"/>
        <end position="263"/>
    </location>
</feature>
<name>A0A381RV47_9ZZZZ</name>
<dbReference type="PANTHER" id="PTHR10846">
    <property type="entry name" value="SODIUM/POTASSIUM/CALCIUM EXCHANGER"/>
    <property type="match status" value="1"/>
</dbReference>
<proteinExistence type="predicted"/>
<accession>A0A381RV47</accession>
<feature type="transmembrane region" description="Helical" evidence="5">
    <location>
        <begin position="112"/>
        <end position="131"/>
    </location>
</feature>
<dbReference type="InterPro" id="IPR044880">
    <property type="entry name" value="NCX_ion-bd_dom_sf"/>
</dbReference>
<evidence type="ECO:0000256" key="5">
    <source>
        <dbReference type="SAM" id="Phobius"/>
    </source>
</evidence>
<evidence type="ECO:0000256" key="3">
    <source>
        <dbReference type="ARBA" id="ARBA00022989"/>
    </source>
</evidence>
<organism evidence="7">
    <name type="scientific">marine metagenome</name>
    <dbReference type="NCBI Taxonomy" id="408172"/>
    <lineage>
        <taxon>unclassified sequences</taxon>
        <taxon>metagenomes</taxon>
        <taxon>ecological metagenomes</taxon>
    </lineage>
</organism>
<comment type="subcellular location">
    <subcellularLocation>
        <location evidence="1">Membrane</location>
        <topology evidence="1">Multi-pass membrane protein</topology>
    </subcellularLocation>
</comment>
<feature type="transmembrane region" description="Helical" evidence="5">
    <location>
        <begin position="284"/>
        <end position="304"/>
    </location>
</feature>
<feature type="transmembrane region" description="Helical" evidence="5">
    <location>
        <begin position="316"/>
        <end position="338"/>
    </location>
</feature>
<dbReference type="EMBL" id="UINC01002272">
    <property type="protein sequence ID" value="SUZ94848.1"/>
    <property type="molecule type" value="Genomic_DNA"/>
</dbReference>
<evidence type="ECO:0000256" key="2">
    <source>
        <dbReference type="ARBA" id="ARBA00022692"/>
    </source>
</evidence>
<dbReference type="InterPro" id="IPR004481">
    <property type="entry name" value="K/Na/Ca-exchanger"/>
</dbReference>
<sequence length="368" mass="40922">MLGLILPLFLILLCGYVIWRAGDSFIEGSNYIGRNLQDGVKGATINAVASSMPELFISMFFLFYLKNLSGFEGSIGTSFGSVLFNSLIIPSVAVLGVLSNSNKSQVKISKKIIIRDGLWLVFIELLFLYFIQQGEIGWKESLILILIYGLYIFYLFKTMKGGHKIDYKTPFSEKEKLSLLSAFMILDLKRLLVGNKPLNAKKAWLIFVISSLIIGFVCYFLVVACEWLGSETYTVPILGTLNGLGVHVLFIALIFAAIGSSFPDSVISYKDAQRGNYDDAFSNAYGSNIFNLCIALGLPLFIYTLSNGSIVLTEDLISLISSIAIWFLGLSIVSILVYIYGEGVNKNKSYLLIFLYCLFVFYIFYSAS</sequence>
<keyword evidence="3 5" id="KW-1133">Transmembrane helix</keyword>
<dbReference type="Gene3D" id="1.20.1420.30">
    <property type="entry name" value="NCX, central ion-binding region"/>
    <property type="match status" value="1"/>
</dbReference>
<feature type="transmembrane region" description="Helical" evidence="5">
    <location>
        <begin position="44"/>
        <end position="65"/>
    </location>
</feature>
<dbReference type="InterPro" id="IPR004837">
    <property type="entry name" value="NaCa_Exmemb"/>
</dbReference>
<evidence type="ECO:0000259" key="6">
    <source>
        <dbReference type="Pfam" id="PF01699"/>
    </source>
</evidence>
<dbReference type="GO" id="GO:0006874">
    <property type="term" value="P:intracellular calcium ion homeostasis"/>
    <property type="evidence" value="ECO:0007669"/>
    <property type="project" value="TreeGrafter"/>
</dbReference>
<keyword evidence="4 5" id="KW-0472">Membrane</keyword>
<dbReference type="GO" id="GO:0008273">
    <property type="term" value="F:calcium, potassium:sodium antiporter activity"/>
    <property type="evidence" value="ECO:0007669"/>
    <property type="project" value="TreeGrafter"/>
</dbReference>
<feature type="domain" description="Sodium/calcium exchanger membrane region" evidence="6">
    <location>
        <begin position="203"/>
        <end position="364"/>
    </location>
</feature>
<keyword evidence="2 5" id="KW-0812">Transmembrane</keyword>
<feature type="domain" description="Sodium/calcium exchanger membrane region" evidence="6">
    <location>
        <begin position="8"/>
        <end position="156"/>
    </location>
</feature>
<dbReference type="Pfam" id="PF01699">
    <property type="entry name" value="Na_Ca_ex"/>
    <property type="match status" value="2"/>
</dbReference>
<feature type="transmembrane region" description="Helical" evidence="5">
    <location>
        <begin position="350"/>
        <end position="367"/>
    </location>
</feature>
<dbReference type="AlphaFoldDB" id="A0A381RV47"/>
<dbReference type="GO" id="GO:0005886">
    <property type="term" value="C:plasma membrane"/>
    <property type="evidence" value="ECO:0007669"/>
    <property type="project" value="TreeGrafter"/>
</dbReference>
<evidence type="ECO:0000256" key="1">
    <source>
        <dbReference type="ARBA" id="ARBA00004141"/>
    </source>
</evidence>
<feature type="transmembrane region" description="Helical" evidence="5">
    <location>
        <begin position="138"/>
        <end position="156"/>
    </location>
</feature>
<dbReference type="PANTHER" id="PTHR10846:SF8">
    <property type="entry name" value="INNER MEMBRANE PROTEIN YRBG"/>
    <property type="match status" value="1"/>
</dbReference>
<reference evidence="7" key="1">
    <citation type="submission" date="2018-05" db="EMBL/GenBank/DDBJ databases">
        <authorList>
            <person name="Lanie J.A."/>
            <person name="Ng W.-L."/>
            <person name="Kazmierczak K.M."/>
            <person name="Andrzejewski T.M."/>
            <person name="Davidsen T.M."/>
            <person name="Wayne K.J."/>
            <person name="Tettelin H."/>
            <person name="Glass J.I."/>
            <person name="Rusch D."/>
            <person name="Podicherti R."/>
            <person name="Tsui H.-C.T."/>
            <person name="Winkler M.E."/>
        </authorList>
    </citation>
    <scope>NUCLEOTIDE SEQUENCE</scope>
</reference>
<feature type="transmembrane region" description="Helical" evidence="5">
    <location>
        <begin position="77"/>
        <end position="100"/>
    </location>
</feature>
<evidence type="ECO:0000313" key="7">
    <source>
        <dbReference type="EMBL" id="SUZ94848.1"/>
    </source>
</evidence>
<dbReference type="GO" id="GO:0005262">
    <property type="term" value="F:calcium channel activity"/>
    <property type="evidence" value="ECO:0007669"/>
    <property type="project" value="TreeGrafter"/>
</dbReference>
<protein>
    <recommendedName>
        <fullName evidence="6">Sodium/calcium exchanger membrane region domain-containing protein</fullName>
    </recommendedName>
</protein>
<evidence type="ECO:0000256" key="4">
    <source>
        <dbReference type="ARBA" id="ARBA00023136"/>
    </source>
</evidence>
<gene>
    <name evidence="7" type="ORF">METZ01_LOCUS47702</name>
</gene>
<feature type="transmembrane region" description="Helical" evidence="5">
    <location>
        <begin position="204"/>
        <end position="224"/>
    </location>
</feature>